<dbReference type="HOGENOM" id="CLU_1515927_0_0_10"/>
<dbReference type="AlphaFoldDB" id="W8EXL2"/>
<sequence length="177" mass="20539">MGEWRSLLRPQYPDVACFVDETWPETMRLATLRYLQQERKLHYWMGMETCLFGCGQNLHITGCTDGTYYWPESLVHYLAQHAVRLPDEFVEHIQQQPLFPTGTAAAADKNTEADFTWWKTQRGWHPAASSLQYLSKPAIRDFLRRYDQGHIDYSGLSSAADKAALLRMTVELRELLP</sequence>
<evidence type="ECO:0000313" key="2">
    <source>
        <dbReference type="Proteomes" id="UP000019423"/>
    </source>
</evidence>
<dbReference type="PATRIC" id="fig|1227739.3.peg.1136"/>
<accession>W8EXL2</accession>
<evidence type="ECO:0000313" key="1">
    <source>
        <dbReference type="EMBL" id="AHJ96482.1"/>
    </source>
</evidence>
<organism evidence="1 2">
    <name type="scientific">Hymenobacter swuensis DY53</name>
    <dbReference type="NCBI Taxonomy" id="1227739"/>
    <lineage>
        <taxon>Bacteria</taxon>
        <taxon>Pseudomonadati</taxon>
        <taxon>Bacteroidota</taxon>
        <taxon>Cytophagia</taxon>
        <taxon>Cytophagales</taxon>
        <taxon>Hymenobacteraceae</taxon>
        <taxon>Hymenobacter</taxon>
    </lineage>
</organism>
<proteinExistence type="predicted"/>
<dbReference type="Proteomes" id="UP000019423">
    <property type="component" value="Chromosome"/>
</dbReference>
<name>W8EXL2_9BACT</name>
<dbReference type="EMBL" id="CP007145">
    <property type="protein sequence ID" value="AHJ96482.1"/>
    <property type="molecule type" value="Genomic_DNA"/>
</dbReference>
<reference evidence="1 2" key="1">
    <citation type="submission" date="2014-01" db="EMBL/GenBank/DDBJ databases">
        <title>Complete genome sequence of ionizing-radiation resistance bacterium Hymenobacter swuensis DY53.</title>
        <authorList>
            <person name="Jung J.-H."/>
            <person name="Jeong S.-W."/>
            <person name="Joe M.-H."/>
            <person name="Cho y.-j."/>
            <person name="Kim M.-K."/>
            <person name="Lim S.-Y."/>
        </authorList>
    </citation>
    <scope>NUCLEOTIDE SEQUENCE [LARGE SCALE GENOMIC DNA]</scope>
    <source>
        <strain evidence="1 2">DY53</strain>
    </source>
</reference>
<dbReference type="eggNOG" id="ENOG5032ZMU">
    <property type="taxonomic scope" value="Bacteria"/>
</dbReference>
<protein>
    <submittedName>
        <fullName evidence="1">Uncharacterized protein</fullName>
    </submittedName>
</protein>
<gene>
    <name evidence="1" type="ORF">Hsw_0887</name>
</gene>
<keyword evidence="2" id="KW-1185">Reference proteome</keyword>
<dbReference type="KEGG" id="hsw:Hsw_0887"/>
<dbReference type="STRING" id="1227739.Hsw_0887"/>